<keyword evidence="3" id="KW-0547">Nucleotide-binding</keyword>
<dbReference type="Pfam" id="PF00005">
    <property type="entry name" value="ABC_tran"/>
    <property type="match status" value="1"/>
</dbReference>
<dbReference type="PANTHER" id="PTHR42939:SF1">
    <property type="entry name" value="ABC TRANSPORTER ATP-BINDING PROTEIN ALBC-RELATED"/>
    <property type="match status" value="1"/>
</dbReference>
<dbReference type="Proteomes" id="UP000510822">
    <property type="component" value="Chromosome"/>
</dbReference>
<protein>
    <submittedName>
        <fullName evidence="6">ABC transporter ATP-binding protein</fullName>
    </submittedName>
</protein>
<dbReference type="AlphaFoldDB" id="A0A7D5ZBT3"/>
<dbReference type="EMBL" id="CP058952">
    <property type="protein sequence ID" value="QLI80986.1"/>
    <property type="molecule type" value="Genomic_DNA"/>
</dbReference>
<organism evidence="6 7">
    <name type="scientific">Chitinibacter fontanus</name>
    <dbReference type="NCBI Taxonomy" id="1737446"/>
    <lineage>
        <taxon>Bacteria</taxon>
        <taxon>Pseudomonadati</taxon>
        <taxon>Pseudomonadota</taxon>
        <taxon>Betaproteobacteria</taxon>
        <taxon>Neisseriales</taxon>
        <taxon>Chitinibacteraceae</taxon>
        <taxon>Chitinibacter</taxon>
    </lineage>
</organism>
<proteinExistence type="predicted"/>
<gene>
    <name evidence="6" type="ORF">HZU75_05305</name>
</gene>
<feature type="domain" description="ABC transporter" evidence="5">
    <location>
        <begin position="20"/>
        <end position="253"/>
    </location>
</feature>
<dbReference type="RefSeq" id="WP_180308117.1">
    <property type="nucleotide sequence ID" value="NZ_CP058952.1"/>
</dbReference>
<dbReference type="InterPro" id="IPR051782">
    <property type="entry name" value="ABC_Transporter_VariousFunc"/>
</dbReference>
<sequence>MTEKANPNFETHLNKMTTALSILELSKSYKTKTNGVKLAVNQISLECAPGETFGFIGPNGAGKSTTIKILTGVIQPDSGHAYIFGKDIRNPQSRQGVGYVPENPYLNDSLTPFDILSCTLQIHGSKPEQPAKHIMHWLEELDIAQVSKKKIRSFSKGMTQRTAIAQALCINPKLLILDEPLSGLDPIGRRDVIQLLNKYKEQGGSIFMTSHVLYDIEQLADNVGFIKDGQLTINPLANNQQTLRVKTRGIQALSGAQQTSHNIWERTIDQQGLSTYVAHATTLHHTLIEITPENRLSSLF</sequence>
<keyword evidence="7" id="KW-1185">Reference proteome</keyword>
<dbReference type="CDD" id="cd03230">
    <property type="entry name" value="ABC_DR_subfamily_A"/>
    <property type="match status" value="1"/>
</dbReference>
<dbReference type="InterPro" id="IPR003593">
    <property type="entry name" value="AAA+_ATPase"/>
</dbReference>
<dbReference type="KEGG" id="cfon:HZU75_05305"/>
<dbReference type="GO" id="GO:0016887">
    <property type="term" value="F:ATP hydrolysis activity"/>
    <property type="evidence" value="ECO:0007669"/>
    <property type="project" value="InterPro"/>
</dbReference>
<dbReference type="Gene3D" id="3.40.50.300">
    <property type="entry name" value="P-loop containing nucleotide triphosphate hydrolases"/>
    <property type="match status" value="1"/>
</dbReference>
<keyword evidence="4 6" id="KW-0067">ATP-binding</keyword>
<evidence type="ECO:0000256" key="2">
    <source>
        <dbReference type="ARBA" id="ARBA00022475"/>
    </source>
</evidence>
<keyword evidence="2" id="KW-1003">Cell membrane</keyword>
<dbReference type="GO" id="GO:0005524">
    <property type="term" value="F:ATP binding"/>
    <property type="evidence" value="ECO:0007669"/>
    <property type="project" value="UniProtKB-KW"/>
</dbReference>
<evidence type="ECO:0000259" key="5">
    <source>
        <dbReference type="PROSITE" id="PS50893"/>
    </source>
</evidence>
<keyword evidence="1" id="KW-0813">Transport</keyword>
<evidence type="ECO:0000256" key="1">
    <source>
        <dbReference type="ARBA" id="ARBA00022448"/>
    </source>
</evidence>
<dbReference type="InterPro" id="IPR027417">
    <property type="entry name" value="P-loop_NTPase"/>
</dbReference>
<dbReference type="PANTHER" id="PTHR42939">
    <property type="entry name" value="ABC TRANSPORTER ATP-BINDING PROTEIN ALBC-RELATED"/>
    <property type="match status" value="1"/>
</dbReference>
<keyword evidence="2" id="KW-0472">Membrane</keyword>
<dbReference type="SUPFAM" id="SSF52540">
    <property type="entry name" value="P-loop containing nucleoside triphosphate hydrolases"/>
    <property type="match status" value="1"/>
</dbReference>
<name>A0A7D5ZBT3_9NEIS</name>
<dbReference type="PROSITE" id="PS50893">
    <property type="entry name" value="ABC_TRANSPORTER_2"/>
    <property type="match status" value="1"/>
</dbReference>
<evidence type="ECO:0000313" key="7">
    <source>
        <dbReference type="Proteomes" id="UP000510822"/>
    </source>
</evidence>
<evidence type="ECO:0000256" key="3">
    <source>
        <dbReference type="ARBA" id="ARBA00022741"/>
    </source>
</evidence>
<accession>A0A7D5ZBT3</accession>
<evidence type="ECO:0000313" key="6">
    <source>
        <dbReference type="EMBL" id="QLI80986.1"/>
    </source>
</evidence>
<evidence type="ECO:0000256" key="4">
    <source>
        <dbReference type="ARBA" id="ARBA00022840"/>
    </source>
</evidence>
<dbReference type="SMART" id="SM00382">
    <property type="entry name" value="AAA"/>
    <property type="match status" value="1"/>
</dbReference>
<dbReference type="InterPro" id="IPR003439">
    <property type="entry name" value="ABC_transporter-like_ATP-bd"/>
</dbReference>
<reference evidence="6 7" key="1">
    <citation type="journal article" date="2016" name="Int. J. Syst. Evol. Microbiol.">
        <title>Chitinibacter fontanus sp. nov., isolated from a spring.</title>
        <authorList>
            <person name="Sheu S.Y."/>
            <person name="Li Y.S."/>
            <person name="Young C.C."/>
            <person name="Chen W.M."/>
        </authorList>
    </citation>
    <scope>NUCLEOTIDE SEQUENCE [LARGE SCALE GENOMIC DNA]</scope>
    <source>
        <strain evidence="6 7">STM-7</strain>
    </source>
</reference>